<dbReference type="PANTHER" id="PTHR24243">
    <property type="entry name" value="G-PROTEIN COUPLED RECEPTOR"/>
    <property type="match status" value="1"/>
</dbReference>
<evidence type="ECO:0000256" key="8">
    <source>
        <dbReference type="ARBA" id="ARBA00023224"/>
    </source>
</evidence>
<dbReference type="GO" id="GO:0004930">
    <property type="term" value="F:G protein-coupled receptor activity"/>
    <property type="evidence" value="ECO:0007669"/>
    <property type="project" value="UniProtKB-KW"/>
</dbReference>
<dbReference type="Pfam" id="PF00001">
    <property type="entry name" value="7tm_1"/>
    <property type="match status" value="1"/>
</dbReference>
<evidence type="ECO:0000259" key="10">
    <source>
        <dbReference type="PROSITE" id="PS50262"/>
    </source>
</evidence>
<gene>
    <name evidence="11" type="ORF">X975_26447</name>
</gene>
<keyword evidence="4 9" id="KW-1133">Transmembrane helix</keyword>
<keyword evidence="12" id="KW-1185">Reference proteome</keyword>
<dbReference type="AlphaFoldDB" id="A0A087USU4"/>
<dbReference type="PANTHER" id="PTHR24243:SF233">
    <property type="entry name" value="THYROTROPIN-RELEASING HORMONE RECEPTOR"/>
    <property type="match status" value="1"/>
</dbReference>
<dbReference type="Proteomes" id="UP000054359">
    <property type="component" value="Unassembled WGS sequence"/>
</dbReference>
<keyword evidence="8" id="KW-0807">Transducer</keyword>
<keyword evidence="7 11" id="KW-0675">Receptor</keyword>
<organism evidence="11 12">
    <name type="scientific">Stegodyphus mimosarum</name>
    <name type="common">African social velvet spider</name>
    <dbReference type="NCBI Taxonomy" id="407821"/>
    <lineage>
        <taxon>Eukaryota</taxon>
        <taxon>Metazoa</taxon>
        <taxon>Ecdysozoa</taxon>
        <taxon>Arthropoda</taxon>
        <taxon>Chelicerata</taxon>
        <taxon>Arachnida</taxon>
        <taxon>Araneae</taxon>
        <taxon>Araneomorphae</taxon>
        <taxon>Entelegynae</taxon>
        <taxon>Eresoidea</taxon>
        <taxon>Eresidae</taxon>
        <taxon>Stegodyphus</taxon>
    </lineage>
</organism>
<dbReference type="PROSITE" id="PS50262">
    <property type="entry name" value="G_PROTEIN_RECEP_F1_2"/>
    <property type="match status" value="1"/>
</dbReference>
<comment type="subcellular location">
    <subcellularLocation>
        <location evidence="1">Membrane</location>
        <topology evidence="1">Multi-pass membrane protein</topology>
    </subcellularLocation>
</comment>
<feature type="non-terminal residue" evidence="11">
    <location>
        <position position="145"/>
    </location>
</feature>
<dbReference type="EMBL" id="KK121415">
    <property type="protein sequence ID" value="KFM80433.1"/>
    <property type="molecule type" value="Genomic_DNA"/>
</dbReference>
<evidence type="ECO:0000256" key="6">
    <source>
        <dbReference type="ARBA" id="ARBA00023136"/>
    </source>
</evidence>
<dbReference type="STRING" id="407821.A0A087USU4"/>
<evidence type="ECO:0000313" key="11">
    <source>
        <dbReference type="EMBL" id="KFM80433.1"/>
    </source>
</evidence>
<proteinExistence type="inferred from homology"/>
<feature type="domain" description="G-protein coupled receptors family 1 profile" evidence="10">
    <location>
        <begin position="1"/>
        <end position="70"/>
    </location>
</feature>
<evidence type="ECO:0000256" key="5">
    <source>
        <dbReference type="ARBA" id="ARBA00023040"/>
    </source>
</evidence>
<evidence type="ECO:0000256" key="4">
    <source>
        <dbReference type="ARBA" id="ARBA00022989"/>
    </source>
</evidence>
<dbReference type="PRINTS" id="PR00237">
    <property type="entry name" value="GPCRRHODOPSN"/>
</dbReference>
<feature type="transmembrane region" description="Helical" evidence="9">
    <location>
        <begin position="7"/>
        <end position="31"/>
    </location>
</feature>
<accession>A0A087USU4</accession>
<dbReference type="Gene3D" id="1.20.1070.10">
    <property type="entry name" value="Rhodopsin 7-helix transmembrane proteins"/>
    <property type="match status" value="1"/>
</dbReference>
<dbReference type="SUPFAM" id="SSF81321">
    <property type="entry name" value="Family A G protein-coupled receptor-like"/>
    <property type="match status" value="1"/>
</dbReference>
<evidence type="ECO:0000256" key="3">
    <source>
        <dbReference type="ARBA" id="ARBA00022692"/>
    </source>
</evidence>
<evidence type="ECO:0000256" key="1">
    <source>
        <dbReference type="ARBA" id="ARBA00004141"/>
    </source>
</evidence>
<dbReference type="OrthoDB" id="10036964at2759"/>
<dbReference type="InterPro" id="IPR000276">
    <property type="entry name" value="GPCR_Rhodpsn"/>
</dbReference>
<evidence type="ECO:0000256" key="7">
    <source>
        <dbReference type="ARBA" id="ARBA00023170"/>
    </source>
</evidence>
<evidence type="ECO:0000313" key="12">
    <source>
        <dbReference type="Proteomes" id="UP000054359"/>
    </source>
</evidence>
<keyword evidence="6 9" id="KW-0472">Membrane</keyword>
<evidence type="ECO:0000256" key="2">
    <source>
        <dbReference type="ARBA" id="ARBA00010663"/>
    </source>
</evidence>
<keyword evidence="3 9" id="KW-0812">Transmembrane</keyword>
<name>A0A087USU4_STEMI</name>
<dbReference type="GO" id="GO:0005886">
    <property type="term" value="C:plasma membrane"/>
    <property type="evidence" value="ECO:0007669"/>
    <property type="project" value="TreeGrafter"/>
</dbReference>
<reference evidence="11 12" key="1">
    <citation type="submission" date="2013-11" db="EMBL/GenBank/DDBJ databases">
        <title>Genome sequencing of Stegodyphus mimosarum.</title>
        <authorList>
            <person name="Bechsgaard J."/>
        </authorList>
    </citation>
    <scope>NUCLEOTIDE SEQUENCE [LARGE SCALE GENOMIC DNA]</scope>
</reference>
<dbReference type="InterPro" id="IPR017452">
    <property type="entry name" value="GPCR_Rhodpsn_7TM"/>
</dbReference>
<sequence length="145" mass="16448">MRARKQVVFMLIAVVLSFFICLLPFRVFTVWIILTSSESVESLGMETYYNLLYFCRLLLYMNSALNPILYNVISSKFRSSVIRLLRCSHVRSRLLTRQVTKGTTTSSTATTSGSVKKDNKSQVVAAHSTYSLFRATGKNPKPQHV</sequence>
<comment type="similarity">
    <text evidence="2">Belongs to the G-protein coupled receptor 1 family.</text>
</comment>
<feature type="transmembrane region" description="Helical" evidence="9">
    <location>
        <begin position="51"/>
        <end position="73"/>
    </location>
</feature>
<keyword evidence="5" id="KW-0297">G-protein coupled receptor</keyword>
<dbReference type="OMA" id="FRIMALY"/>
<evidence type="ECO:0000256" key="9">
    <source>
        <dbReference type="SAM" id="Phobius"/>
    </source>
</evidence>
<protein>
    <submittedName>
        <fullName evidence="11">Orexin receptor type 2</fullName>
    </submittedName>
</protein>